<dbReference type="AlphaFoldDB" id="A0A3S5AEL8"/>
<accession>A0A3S5AEL8</accession>
<evidence type="ECO:0000256" key="1">
    <source>
        <dbReference type="ARBA" id="ARBA00023186"/>
    </source>
</evidence>
<dbReference type="InterPro" id="IPR036869">
    <property type="entry name" value="J_dom_sf"/>
</dbReference>
<feature type="domain" description="J" evidence="7">
    <location>
        <begin position="29"/>
        <end position="93"/>
    </location>
</feature>
<dbReference type="Proteomes" id="UP000784294">
    <property type="component" value="Unassembled WGS sequence"/>
</dbReference>
<keyword evidence="6" id="KW-0732">Signal</keyword>
<dbReference type="GO" id="GO:0051787">
    <property type="term" value="F:misfolded protein binding"/>
    <property type="evidence" value="ECO:0007669"/>
    <property type="project" value="TreeGrafter"/>
</dbReference>
<feature type="signal peptide" evidence="6">
    <location>
        <begin position="1"/>
        <end position="19"/>
    </location>
</feature>
<dbReference type="OrthoDB" id="10250354at2759"/>
<dbReference type="InterPro" id="IPR001623">
    <property type="entry name" value="DnaJ_domain"/>
</dbReference>
<evidence type="ECO:0000259" key="7">
    <source>
        <dbReference type="PROSITE" id="PS50076"/>
    </source>
</evidence>
<dbReference type="PROSITE" id="PS50076">
    <property type="entry name" value="DNAJ_2"/>
    <property type="match status" value="1"/>
</dbReference>
<dbReference type="EMBL" id="CAAALY010086240">
    <property type="protein sequence ID" value="VEL27297.1"/>
    <property type="molecule type" value="Genomic_DNA"/>
</dbReference>
<dbReference type="Gene3D" id="1.10.287.110">
    <property type="entry name" value="DnaJ domain"/>
    <property type="match status" value="1"/>
</dbReference>
<dbReference type="Pfam" id="PF00226">
    <property type="entry name" value="DnaJ"/>
    <property type="match status" value="1"/>
</dbReference>
<proteinExistence type="predicted"/>
<evidence type="ECO:0000313" key="9">
    <source>
        <dbReference type="Proteomes" id="UP000784294"/>
    </source>
</evidence>
<dbReference type="SMART" id="SM00271">
    <property type="entry name" value="DnaJ"/>
    <property type="match status" value="1"/>
</dbReference>
<dbReference type="GO" id="GO:0005783">
    <property type="term" value="C:endoplasmic reticulum"/>
    <property type="evidence" value="ECO:0007669"/>
    <property type="project" value="TreeGrafter"/>
</dbReference>
<dbReference type="GO" id="GO:0036503">
    <property type="term" value="P:ERAD pathway"/>
    <property type="evidence" value="ECO:0007669"/>
    <property type="project" value="TreeGrafter"/>
</dbReference>
<evidence type="ECO:0000256" key="4">
    <source>
        <dbReference type="ARBA" id="ARBA00045428"/>
    </source>
</evidence>
<reference evidence="8" key="1">
    <citation type="submission" date="2018-11" db="EMBL/GenBank/DDBJ databases">
        <authorList>
            <consortium name="Pathogen Informatics"/>
        </authorList>
    </citation>
    <scope>NUCLEOTIDE SEQUENCE</scope>
</reference>
<dbReference type="PROSITE" id="PS00636">
    <property type="entry name" value="DNAJ_1"/>
    <property type="match status" value="1"/>
</dbReference>
<keyword evidence="1" id="KW-0143">Chaperone</keyword>
<name>A0A3S5AEL8_9PLAT</name>
<dbReference type="SUPFAM" id="SSF46565">
    <property type="entry name" value="Chaperone J-domain"/>
    <property type="match status" value="1"/>
</dbReference>
<feature type="chain" id="PRO_5018608866" description="DnaJ homolog subfamily B member 9" evidence="6">
    <location>
        <begin position="20"/>
        <end position="200"/>
    </location>
</feature>
<dbReference type="InterPro" id="IPR051948">
    <property type="entry name" value="Hsp70_co-chaperone_J-domain"/>
</dbReference>
<dbReference type="PANTHER" id="PTHR44360">
    <property type="entry name" value="DNAJ HOMOLOG SUBFAMILY B MEMBER 9"/>
    <property type="match status" value="1"/>
</dbReference>
<keyword evidence="9" id="KW-1185">Reference proteome</keyword>
<organism evidence="8 9">
    <name type="scientific">Protopolystoma xenopodis</name>
    <dbReference type="NCBI Taxonomy" id="117903"/>
    <lineage>
        <taxon>Eukaryota</taxon>
        <taxon>Metazoa</taxon>
        <taxon>Spiralia</taxon>
        <taxon>Lophotrochozoa</taxon>
        <taxon>Platyhelminthes</taxon>
        <taxon>Monogenea</taxon>
        <taxon>Polyopisthocotylea</taxon>
        <taxon>Polystomatidea</taxon>
        <taxon>Polystomatidae</taxon>
        <taxon>Protopolystoma</taxon>
    </lineage>
</organism>
<dbReference type="InterPro" id="IPR018253">
    <property type="entry name" value="DnaJ_domain_CS"/>
</dbReference>
<evidence type="ECO:0000256" key="2">
    <source>
        <dbReference type="ARBA" id="ARBA00040158"/>
    </source>
</evidence>
<comment type="function">
    <text evidence="4">Co-chaperone for Hsp70 protein HSPA5/BiP that acts as a key repressor of the ERN1/IRE1-mediated unfolded protein response (UPR). J domain-containing co-chaperones stimulate the ATPase activity of Hsp70 proteins and are required for efficient substrate recognition by Hsp70 proteins. In the unstressed endoplasmic reticulum, interacts with the luminal region of ERN1/IRE1 and selectively recruits HSPA5/BiP: HSPA5/BiP disrupts the dimerization of the active ERN1/IRE1 luminal region, thereby inactivating ERN1/IRE1. Also involved in endoplasmic reticulum-associated degradation (ERAD) of misfolded proteins. Required for survival of B-cell progenitors and normal antibody production.</text>
</comment>
<evidence type="ECO:0000256" key="6">
    <source>
        <dbReference type="SAM" id="SignalP"/>
    </source>
</evidence>
<evidence type="ECO:0000313" key="8">
    <source>
        <dbReference type="EMBL" id="VEL27297.1"/>
    </source>
</evidence>
<dbReference type="CDD" id="cd06257">
    <property type="entry name" value="DnaJ"/>
    <property type="match status" value="1"/>
</dbReference>
<evidence type="ECO:0000256" key="3">
    <source>
        <dbReference type="ARBA" id="ARBA00041533"/>
    </source>
</evidence>
<dbReference type="PANTHER" id="PTHR44360:SF1">
    <property type="entry name" value="DNAJ HOMOLOG SUBFAMILY B MEMBER 9"/>
    <property type="match status" value="1"/>
</dbReference>
<dbReference type="GO" id="GO:0051087">
    <property type="term" value="F:protein-folding chaperone binding"/>
    <property type="evidence" value="ECO:0007669"/>
    <property type="project" value="TreeGrafter"/>
</dbReference>
<protein>
    <recommendedName>
        <fullName evidence="2">DnaJ homolog subfamily B member 9</fullName>
    </recommendedName>
    <alternativeName>
        <fullName evidence="3">Endoplasmic reticulum DNA J domain-containing protein 4</fullName>
    </alternativeName>
</protein>
<gene>
    <name evidence="8" type="ORF">PXEA_LOCUS20737</name>
</gene>
<sequence>MRSLFFTTFLLLLIMSTSSFCNELKDDRDYYQILNVPSTASKKEIKKAFRKLAIKFHPDKNKEPDSEANFKKISEAYDVLSDNSKRKQYDAVGHESFIRSGGPGAGSSNHFDMHNFFHSFDHFLHHRMHENFHNSHSQNFHFDFKSLFDDEDDDDPAHHFEDADYSFARSVKSQSFHEARGCRTKTVRQGNSVFSTTECF</sequence>
<evidence type="ECO:0000256" key="5">
    <source>
        <dbReference type="ARBA" id="ARBA00046365"/>
    </source>
</evidence>
<comment type="caution">
    <text evidence="8">The sequence shown here is derived from an EMBL/GenBank/DDBJ whole genome shotgun (WGS) entry which is preliminary data.</text>
</comment>
<dbReference type="PRINTS" id="PR00625">
    <property type="entry name" value="JDOMAIN"/>
</dbReference>
<comment type="subunit">
    <text evidence="5">Interacts with HSPA5/BiP; interaction is direct. Interacts with ERN1/IRE1 (via the luminal region). Interacts with DERL1.</text>
</comment>